<dbReference type="AlphaFoldDB" id="A0A1C3NKR1"/>
<gene>
    <name evidence="2" type="ORF">XBLMG947_1758</name>
</gene>
<name>A0A1C3NKR1_9XANT</name>
<feature type="region of interest" description="Disordered" evidence="1">
    <location>
        <begin position="1"/>
        <end position="37"/>
    </location>
</feature>
<reference evidence="2 3" key="1">
    <citation type="submission" date="2016-06" db="EMBL/GenBank/DDBJ databases">
        <authorList>
            <person name="Kjaerup R.B."/>
            <person name="Dalgaard T.S."/>
            <person name="Juul-Madsen H.R."/>
        </authorList>
    </citation>
    <scope>NUCLEOTIDE SEQUENCE [LARGE SCALE GENOMIC DNA]</scope>
    <source>
        <strain evidence="2">LMG947</strain>
    </source>
</reference>
<dbReference type="EMBL" id="FLTX01000025">
    <property type="protein sequence ID" value="SBV50975.1"/>
    <property type="molecule type" value="Genomic_DNA"/>
</dbReference>
<evidence type="ECO:0000256" key="1">
    <source>
        <dbReference type="SAM" id="MobiDB-lite"/>
    </source>
</evidence>
<proteinExistence type="predicted"/>
<evidence type="ECO:0000313" key="2">
    <source>
        <dbReference type="EMBL" id="SBV50975.1"/>
    </source>
</evidence>
<organism evidence="2 3">
    <name type="scientific">Xanthomonas bromi</name>
    <dbReference type="NCBI Taxonomy" id="56449"/>
    <lineage>
        <taxon>Bacteria</taxon>
        <taxon>Pseudomonadati</taxon>
        <taxon>Pseudomonadota</taxon>
        <taxon>Gammaproteobacteria</taxon>
        <taxon>Lysobacterales</taxon>
        <taxon>Lysobacteraceae</taxon>
        <taxon>Xanthomonas</taxon>
    </lineage>
</organism>
<accession>A0A1C3NKR1</accession>
<dbReference type="Proteomes" id="UP000092503">
    <property type="component" value="Unassembled WGS sequence"/>
</dbReference>
<evidence type="ECO:0000313" key="3">
    <source>
        <dbReference type="Proteomes" id="UP000092503"/>
    </source>
</evidence>
<sequence>MDGFTGCPASGKGSAPSTDPALAPSSEPTTRDWQTRCVCRKTSASQVMGHADRPPISPT</sequence>
<protein>
    <submittedName>
        <fullName evidence="2">Uncharacterized protein</fullName>
    </submittedName>
</protein>